<dbReference type="Pfam" id="PF00496">
    <property type="entry name" value="SBP_bac_5"/>
    <property type="match status" value="1"/>
</dbReference>
<proteinExistence type="inferred from homology"/>
<feature type="chain" id="PRO_5005252205" evidence="3">
    <location>
        <begin position="22"/>
        <end position="556"/>
    </location>
</feature>
<organism evidence="5 6">
    <name type="scientific">Photobacterium aphoticum</name>
    <dbReference type="NCBI Taxonomy" id="754436"/>
    <lineage>
        <taxon>Bacteria</taxon>
        <taxon>Pseudomonadati</taxon>
        <taxon>Pseudomonadota</taxon>
        <taxon>Gammaproteobacteria</taxon>
        <taxon>Vibrionales</taxon>
        <taxon>Vibrionaceae</taxon>
        <taxon>Photobacterium</taxon>
    </lineage>
</organism>
<dbReference type="PATRIC" id="fig|754436.4.peg.3069"/>
<comment type="caution">
    <text evidence="5">The sequence shown here is derived from an EMBL/GenBank/DDBJ whole genome shotgun (WGS) entry which is preliminary data.</text>
</comment>
<dbReference type="GO" id="GO:0043190">
    <property type="term" value="C:ATP-binding cassette (ABC) transporter complex"/>
    <property type="evidence" value="ECO:0007669"/>
    <property type="project" value="InterPro"/>
</dbReference>
<dbReference type="CDD" id="cd08509">
    <property type="entry name" value="PBP2_TmCBP_oligosaccharides_like"/>
    <property type="match status" value="1"/>
</dbReference>
<comment type="similarity">
    <text evidence="1">Belongs to the bacterial solute-binding protein 5 family.</text>
</comment>
<dbReference type="AlphaFoldDB" id="A0A0J1GKG2"/>
<dbReference type="PANTHER" id="PTHR30290:SF38">
    <property type="entry name" value="D,D-DIPEPTIDE-BINDING PERIPLASMIC PROTEIN DDPA-RELATED"/>
    <property type="match status" value="1"/>
</dbReference>
<dbReference type="PROSITE" id="PS01040">
    <property type="entry name" value="SBP_BACTERIAL_5"/>
    <property type="match status" value="1"/>
</dbReference>
<keyword evidence="6" id="KW-1185">Reference proteome</keyword>
<protein>
    <submittedName>
        <fullName evidence="5">Peptide ABC transporter substrate-binding protein</fullName>
    </submittedName>
</protein>
<dbReference type="InterPro" id="IPR030678">
    <property type="entry name" value="Peptide/Ni-bd"/>
</dbReference>
<feature type="domain" description="Solute-binding protein family 5" evidence="4">
    <location>
        <begin position="77"/>
        <end position="447"/>
    </location>
</feature>
<dbReference type="GO" id="GO:0042938">
    <property type="term" value="P:dipeptide transport"/>
    <property type="evidence" value="ECO:0007669"/>
    <property type="project" value="TreeGrafter"/>
</dbReference>
<feature type="signal peptide" evidence="3">
    <location>
        <begin position="1"/>
        <end position="21"/>
    </location>
</feature>
<dbReference type="OrthoDB" id="9801912at2"/>
<evidence type="ECO:0000313" key="6">
    <source>
        <dbReference type="Proteomes" id="UP000036426"/>
    </source>
</evidence>
<evidence type="ECO:0000259" key="4">
    <source>
        <dbReference type="Pfam" id="PF00496"/>
    </source>
</evidence>
<evidence type="ECO:0000256" key="3">
    <source>
        <dbReference type="SAM" id="SignalP"/>
    </source>
</evidence>
<sequence>MKKITLLAAMVGMSVAGMAQATTDVDKMSQVTIIPNHNPTLVRNFNPYLPGRLHTARDFIYEQLVIFNELKGNTPEFRLATDYHFSDDLKSITFEIRDGVKWSDGKPFSAKDVAFTFNNLKKTPALDDRGVNKLIDKVIADGDKVTFHLTEINTNAAYEISLIPVVPEHVWAKIKDPTTFVNENPVGTGPFTEVPRFTPSLFLQCRNPHYWDNDNLEVDCLRVPQYNHNDQVLAALVNSEVDWGGSFVPDIESTFLKASKHHGYWYTAAGTQSFMFNFDNSDPVKREALNNVDFRRAFSMALDRQTVIDVANYGNGTLNDFASGLGYAFEAWSDEKVHNQFRPYMTYNPKEAKALLKKAGFVDRDGDGFVETPSGKQLTLDIQSPGGWTDFNNVVILSAEQLEEVGIRVQVRTPDFAVYNTNMQKAGYDIAFTNYFHGPTPHKYWSSGYHSKLQRGESMPRFAMHFWSDPKLDQLLDDFYKTDKRDKQMEIAHQIQRMIAENQVTVPVISGSNFYQYNTQRFTGWWTKDNAKGRPMPWEGTPERLLHVLDLKPVKS</sequence>
<evidence type="ECO:0000256" key="1">
    <source>
        <dbReference type="ARBA" id="ARBA00005695"/>
    </source>
</evidence>
<gene>
    <name evidence="5" type="ORF">ABT58_14475</name>
</gene>
<dbReference type="Gene3D" id="3.10.105.10">
    <property type="entry name" value="Dipeptide-binding Protein, Domain 3"/>
    <property type="match status" value="1"/>
</dbReference>
<dbReference type="PIRSF" id="PIRSF002741">
    <property type="entry name" value="MppA"/>
    <property type="match status" value="1"/>
</dbReference>
<dbReference type="GO" id="GO:1904680">
    <property type="term" value="F:peptide transmembrane transporter activity"/>
    <property type="evidence" value="ECO:0007669"/>
    <property type="project" value="TreeGrafter"/>
</dbReference>
<dbReference type="Gene3D" id="3.90.76.10">
    <property type="entry name" value="Dipeptide-binding Protein, Domain 1"/>
    <property type="match status" value="1"/>
</dbReference>
<accession>A0A0J1GKG2</accession>
<keyword evidence="2 3" id="KW-0732">Signal</keyword>
<dbReference type="SUPFAM" id="SSF53850">
    <property type="entry name" value="Periplasmic binding protein-like II"/>
    <property type="match status" value="1"/>
</dbReference>
<reference evidence="5 6" key="1">
    <citation type="submission" date="2015-05" db="EMBL/GenBank/DDBJ databases">
        <title>Photobacterium galathea sp. nov.</title>
        <authorList>
            <person name="Machado H."/>
            <person name="Gram L."/>
        </authorList>
    </citation>
    <scope>NUCLEOTIDE SEQUENCE [LARGE SCALE GENOMIC DNA]</scope>
    <source>
        <strain evidence="5 6">DSM 25995</strain>
    </source>
</reference>
<dbReference type="InterPro" id="IPR000914">
    <property type="entry name" value="SBP_5_dom"/>
</dbReference>
<dbReference type="Gene3D" id="3.40.190.10">
    <property type="entry name" value="Periplasmic binding protein-like II"/>
    <property type="match status" value="1"/>
</dbReference>
<dbReference type="InterPro" id="IPR039424">
    <property type="entry name" value="SBP_5"/>
</dbReference>
<dbReference type="Proteomes" id="UP000036426">
    <property type="component" value="Unassembled WGS sequence"/>
</dbReference>
<dbReference type="RefSeq" id="WP_047875121.1">
    <property type="nucleotide sequence ID" value="NZ_BMYC01000015.1"/>
</dbReference>
<name>A0A0J1GKG2_9GAMM</name>
<dbReference type="GO" id="GO:0030288">
    <property type="term" value="C:outer membrane-bounded periplasmic space"/>
    <property type="evidence" value="ECO:0007669"/>
    <property type="project" value="TreeGrafter"/>
</dbReference>
<dbReference type="EMBL" id="LDOV01000025">
    <property type="protein sequence ID" value="KLV00183.1"/>
    <property type="molecule type" value="Genomic_DNA"/>
</dbReference>
<dbReference type="PANTHER" id="PTHR30290">
    <property type="entry name" value="PERIPLASMIC BINDING COMPONENT OF ABC TRANSPORTER"/>
    <property type="match status" value="1"/>
</dbReference>
<evidence type="ECO:0000313" key="5">
    <source>
        <dbReference type="EMBL" id="KLV00183.1"/>
    </source>
</evidence>
<evidence type="ECO:0000256" key="2">
    <source>
        <dbReference type="ARBA" id="ARBA00022729"/>
    </source>
</evidence>
<dbReference type="InterPro" id="IPR023765">
    <property type="entry name" value="SBP_5_CS"/>
</dbReference>